<name>A0ACB8UFT4_9APHY</name>
<sequence>MQRPRFTTLTLPADADYPFNITANCYPHPNFEHDRTLSNHNAAALTLIVLHSTSFHKEALEPMLADVFLFTASKTDIREAWIIECPNHGESGVQNQDVLKMPEYVRYFSCERYAEAARRFLLADIEGGPRARVQTDKIVGIGHSLGGCAIVCLANELSIFTSLVLLDPFLLPIPEGQILSIRKKSLERAKKKKSSWPSMEAVKAYLERRRWNEQVKELFAAYGVHKSEDQTSGSQYTLSCTQEQEVTMYSDEDGAIKPMQYLNKLCSQFPVHIAFGEEANVVPKGAREALVNVSGRQFASIGRIEGAGHLIPQESPRGAARFIVNALCQNSRL</sequence>
<evidence type="ECO:0000313" key="1">
    <source>
        <dbReference type="EMBL" id="KAI0092904.1"/>
    </source>
</evidence>
<protein>
    <submittedName>
        <fullName evidence="1">Alpha/beta hydrolase fold-1</fullName>
    </submittedName>
</protein>
<keyword evidence="2" id="KW-1185">Reference proteome</keyword>
<reference evidence="1" key="1">
    <citation type="journal article" date="2021" name="Environ. Microbiol.">
        <title>Gene family expansions and transcriptome signatures uncover fungal adaptations to wood decay.</title>
        <authorList>
            <person name="Hage H."/>
            <person name="Miyauchi S."/>
            <person name="Viragh M."/>
            <person name="Drula E."/>
            <person name="Min B."/>
            <person name="Chaduli D."/>
            <person name="Navarro D."/>
            <person name="Favel A."/>
            <person name="Norest M."/>
            <person name="Lesage-Meessen L."/>
            <person name="Balint B."/>
            <person name="Merenyi Z."/>
            <person name="de Eugenio L."/>
            <person name="Morin E."/>
            <person name="Martinez A.T."/>
            <person name="Baldrian P."/>
            <person name="Stursova M."/>
            <person name="Martinez M.J."/>
            <person name="Novotny C."/>
            <person name="Magnuson J.K."/>
            <person name="Spatafora J.W."/>
            <person name="Maurice S."/>
            <person name="Pangilinan J."/>
            <person name="Andreopoulos W."/>
            <person name="LaButti K."/>
            <person name="Hundley H."/>
            <person name="Na H."/>
            <person name="Kuo A."/>
            <person name="Barry K."/>
            <person name="Lipzen A."/>
            <person name="Henrissat B."/>
            <person name="Riley R."/>
            <person name="Ahrendt S."/>
            <person name="Nagy L.G."/>
            <person name="Grigoriev I.V."/>
            <person name="Martin F."/>
            <person name="Rosso M.N."/>
        </authorList>
    </citation>
    <scope>NUCLEOTIDE SEQUENCE</scope>
    <source>
        <strain evidence="1">CBS 384.51</strain>
    </source>
</reference>
<accession>A0ACB8UFT4</accession>
<comment type="caution">
    <text evidence="1">The sequence shown here is derived from an EMBL/GenBank/DDBJ whole genome shotgun (WGS) entry which is preliminary data.</text>
</comment>
<gene>
    <name evidence="1" type="ORF">BDY19DRAFT_514201</name>
</gene>
<organism evidence="1 2">
    <name type="scientific">Irpex rosettiformis</name>
    <dbReference type="NCBI Taxonomy" id="378272"/>
    <lineage>
        <taxon>Eukaryota</taxon>
        <taxon>Fungi</taxon>
        <taxon>Dikarya</taxon>
        <taxon>Basidiomycota</taxon>
        <taxon>Agaricomycotina</taxon>
        <taxon>Agaricomycetes</taxon>
        <taxon>Polyporales</taxon>
        <taxon>Irpicaceae</taxon>
        <taxon>Irpex</taxon>
    </lineage>
</organism>
<dbReference type="EMBL" id="MU274903">
    <property type="protein sequence ID" value="KAI0092904.1"/>
    <property type="molecule type" value="Genomic_DNA"/>
</dbReference>
<dbReference type="Proteomes" id="UP001055072">
    <property type="component" value="Unassembled WGS sequence"/>
</dbReference>
<evidence type="ECO:0000313" key="2">
    <source>
        <dbReference type="Proteomes" id="UP001055072"/>
    </source>
</evidence>
<proteinExistence type="predicted"/>
<keyword evidence="1" id="KW-0378">Hydrolase</keyword>